<dbReference type="KEGG" id="hara:AArcS_2668"/>
<evidence type="ECO:0000256" key="1">
    <source>
        <dbReference type="SAM" id="MobiDB-lite"/>
    </source>
</evidence>
<feature type="region of interest" description="Disordered" evidence="1">
    <location>
        <begin position="1"/>
        <end position="50"/>
    </location>
</feature>
<gene>
    <name evidence="2" type="ORF">AArcS_2668</name>
</gene>
<reference evidence="2" key="1">
    <citation type="submission" date="2020-11" db="EMBL/GenBank/DDBJ databases">
        <title>Carbohydrate-dependent, anaerobic sulfur respiration: A novel catabolism in halophilic archaea.</title>
        <authorList>
            <person name="Sorokin D.Y."/>
            <person name="Messina E."/>
            <person name="Smedile F."/>
            <person name="La Cono V."/>
            <person name="Hallsworth J.E."/>
            <person name="Yakimov M.M."/>
        </authorList>
    </citation>
    <scope>NUCLEOTIDE SEQUENCE</scope>
    <source>
        <strain evidence="2">AArc-S</strain>
    </source>
</reference>
<organism evidence="2 3">
    <name type="scientific">Natranaeroarchaeum sulfidigenes</name>
    <dbReference type="NCBI Taxonomy" id="2784880"/>
    <lineage>
        <taxon>Archaea</taxon>
        <taxon>Methanobacteriati</taxon>
        <taxon>Methanobacteriota</taxon>
        <taxon>Stenosarchaea group</taxon>
        <taxon>Halobacteria</taxon>
        <taxon>Halobacteriales</taxon>
        <taxon>Natronoarchaeaceae</taxon>
        <taxon>Natranaeroarchaeum</taxon>
    </lineage>
</organism>
<protein>
    <submittedName>
        <fullName evidence="2">Uncharacterized protein</fullName>
    </submittedName>
</protein>
<dbReference type="EMBL" id="CP064786">
    <property type="protein sequence ID" value="QSG03864.1"/>
    <property type="molecule type" value="Genomic_DNA"/>
</dbReference>
<sequence>MIMTVSLVTRRMADDKKGRDKQAHNAEKRQRQRELREALERGDETEPLWEDESLPKECHRRGCAADPSFIVVERYQEETGQGAVEAVAYLCQTHTREESPANLDQAYPEYQFRIEALP</sequence>
<accession>A0A897MTL3</accession>
<evidence type="ECO:0000313" key="2">
    <source>
        <dbReference type="EMBL" id="QSG03864.1"/>
    </source>
</evidence>
<dbReference type="AlphaFoldDB" id="A0A897MTL3"/>
<keyword evidence="3" id="KW-1185">Reference proteome</keyword>
<proteinExistence type="predicted"/>
<feature type="compositionally biased region" description="Basic and acidic residues" evidence="1">
    <location>
        <begin position="11"/>
        <end position="44"/>
    </location>
</feature>
<name>A0A897MTL3_9EURY</name>
<dbReference type="Proteomes" id="UP000663586">
    <property type="component" value="Chromosome"/>
</dbReference>
<evidence type="ECO:0000313" key="3">
    <source>
        <dbReference type="Proteomes" id="UP000663586"/>
    </source>
</evidence>